<evidence type="ECO:0000313" key="3">
    <source>
        <dbReference type="Proteomes" id="UP000821866"/>
    </source>
</evidence>
<feature type="region of interest" description="Disordered" evidence="1">
    <location>
        <begin position="57"/>
        <end position="227"/>
    </location>
</feature>
<protein>
    <submittedName>
        <fullName evidence="2">Uncharacterized protein</fullName>
    </submittedName>
</protein>
<sequence>MMMMMTHRGDEIARERRMMVIMIMQAQKKRRKTSFSSPERTSEGAVWACRLPTRTIRSFSSQSVQPSSILKGSSSKGKEPEYSTPPECRTVTTTKTCRPKVMTPKSPQQPGSRASVHAVELGDDGGSKTPSNESSNESKHEPAVKASVKLSDKPVVHSLVTQQTTSGPVDDMLRGSCHPVEAAPAEDVTSSSPVEESLEQQQQRQSPSALTTSTTPFSASSRSSAWSTPPATILDVWYTTPVTKSGERSVDSYAEWASQLMRGPNSWLLLPDGEDTVATSSFARSNESTTMKTAAEDQPQLSPSTLVVRESARSVVKWDTAPSKEEVEQSGWKLLQLIQGVHARTASEVCQLQEDAASLVNSSSERFFEDCGVLKAPGRSSASAGSSLQRRRESPASRRVSLASLDDTEMAATMNGVVPKRRRVDSARRKMAAAGLDENGTSARRIFSASQPYLGGDLASSYRKDSHIAL</sequence>
<name>A0A9J6EY06_RHIMP</name>
<dbReference type="Proteomes" id="UP000821866">
    <property type="component" value="Chromosome 1"/>
</dbReference>
<feature type="compositionally biased region" description="Low complexity" evidence="1">
    <location>
        <begin position="58"/>
        <end position="75"/>
    </location>
</feature>
<dbReference type="AlphaFoldDB" id="A0A9J6EY06"/>
<feature type="compositionally biased region" description="Low complexity" evidence="1">
    <location>
        <begin position="378"/>
        <end position="388"/>
    </location>
</feature>
<gene>
    <name evidence="2" type="ORF">HPB51_005536</name>
</gene>
<evidence type="ECO:0000256" key="1">
    <source>
        <dbReference type="SAM" id="MobiDB-lite"/>
    </source>
</evidence>
<proteinExistence type="predicted"/>
<reference evidence="2" key="1">
    <citation type="journal article" date="2020" name="Cell">
        <title>Large-Scale Comparative Analyses of Tick Genomes Elucidate Their Genetic Diversity and Vector Capacities.</title>
        <authorList>
            <consortium name="Tick Genome and Microbiome Consortium (TIGMIC)"/>
            <person name="Jia N."/>
            <person name="Wang J."/>
            <person name="Shi W."/>
            <person name="Du L."/>
            <person name="Sun Y."/>
            <person name="Zhan W."/>
            <person name="Jiang J.F."/>
            <person name="Wang Q."/>
            <person name="Zhang B."/>
            <person name="Ji P."/>
            <person name="Bell-Sakyi L."/>
            <person name="Cui X.M."/>
            <person name="Yuan T.T."/>
            <person name="Jiang B.G."/>
            <person name="Yang W.F."/>
            <person name="Lam T.T."/>
            <person name="Chang Q.C."/>
            <person name="Ding S.J."/>
            <person name="Wang X.J."/>
            <person name="Zhu J.G."/>
            <person name="Ruan X.D."/>
            <person name="Zhao L."/>
            <person name="Wei J.T."/>
            <person name="Ye R.Z."/>
            <person name="Que T.C."/>
            <person name="Du C.H."/>
            <person name="Zhou Y.H."/>
            <person name="Cheng J.X."/>
            <person name="Dai P.F."/>
            <person name="Guo W.B."/>
            <person name="Han X.H."/>
            <person name="Huang E.J."/>
            <person name="Li L.F."/>
            <person name="Wei W."/>
            <person name="Gao Y.C."/>
            <person name="Liu J.Z."/>
            <person name="Shao H.Z."/>
            <person name="Wang X."/>
            <person name="Wang C.C."/>
            <person name="Yang T.C."/>
            <person name="Huo Q.B."/>
            <person name="Li W."/>
            <person name="Chen H.Y."/>
            <person name="Chen S.E."/>
            <person name="Zhou L.G."/>
            <person name="Ni X.B."/>
            <person name="Tian J.H."/>
            <person name="Sheng Y."/>
            <person name="Liu T."/>
            <person name="Pan Y.S."/>
            <person name="Xia L.Y."/>
            <person name="Li J."/>
            <person name="Zhao F."/>
            <person name="Cao W.C."/>
        </authorList>
    </citation>
    <scope>NUCLEOTIDE SEQUENCE</scope>
    <source>
        <strain evidence="2">Rmic-2018</strain>
    </source>
</reference>
<accession>A0A9J6EY06</accession>
<reference evidence="2" key="2">
    <citation type="submission" date="2021-09" db="EMBL/GenBank/DDBJ databases">
        <authorList>
            <person name="Jia N."/>
            <person name="Wang J."/>
            <person name="Shi W."/>
            <person name="Du L."/>
            <person name="Sun Y."/>
            <person name="Zhan W."/>
            <person name="Jiang J."/>
            <person name="Wang Q."/>
            <person name="Zhang B."/>
            <person name="Ji P."/>
            <person name="Sakyi L.B."/>
            <person name="Cui X."/>
            <person name="Yuan T."/>
            <person name="Jiang B."/>
            <person name="Yang W."/>
            <person name="Lam T.T.-Y."/>
            <person name="Chang Q."/>
            <person name="Ding S."/>
            <person name="Wang X."/>
            <person name="Zhu J."/>
            <person name="Ruan X."/>
            <person name="Zhao L."/>
            <person name="Wei J."/>
            <person name="Que T."/>
            <person name="Du C."/>
            <person name="Cheng J."/>
            <person name="Dai P."/>
            <person name="Han X."/>
            <person name="Huang E."/>
            <person name="Gao Y."/>
            <person name="Liu J."/>
            <person name="Shao H."/>
            <person name="Ye R."/>
            <person name="Li L."/>
            <person name="Wei W."/>
            <person name="Wang X."/>
            <person name="Wang C."/>
            <person name="Huo Q."/>
            <person name="Li W."/>
            <person name="Guo W."/>
            <person name="Chen H."/>
            <person name="Chen S."/>
            <person name="Zhou L."/>
            <person name="Zhou L."/>
            <person name="Ni X."/>
            <person name="Tian J."/>
            <person name="Zhou Y."/>
            <person name="Sheng Y."/>
            <person name="Liu T."/>
            <person name="Pan Y."/>
            <person name="Xia L."/>
            <person name="Li J."/>
            <person name="Zhao F."/>
            <person name="Cao W."/>
        </authorList>
    </citation>
    <scope>NUCLEOTIDE SEQUENCE</scope>
    <source>
        <strain evidence="2">Rmic-2018</strain>
        <tissue evidence="2">Larvae</tissue>
    </source>
</reference>
<comment type="caution">
    <text evidence="2">The sequence shown here is derived from an EMBL/GenBank/DDBJ whole genome shotgun (WGS) entry which is preliminary data.</text>
</comment>
<dbReference type="EMBL" id="JABSTU010000001">
    <property type="protein sequence ID" value="KAH8039290.1"/>
    <property type="molecule type" value="Genomic_DNA"/>
</dbReference>
<feature type="region of interest" description="Disordered" evidence="1">
    <location>
        <begin position="377"/>
        <end position="400"/>
    </location>
</feature>
<keyword evidence="3" id="KW-1185">Reference proteome</keyword>
<evidence type="ECO:0000313" key="2">
    <source>
        <dbReference type="EMBL" id="KAH8039290.1"/>
    </source>
</evidence>
<organism evidence="2 3">
    <name type="scientific">Rhipicephalus microplus</name>
    <name type="common">Cattle tick</name>
    <name type="synonym">Boophilus microplus</name>
    <dbReference type="NCBI Taxonomy" id="6941"/>
    <lineage>
        <taxon>Eukaryota</taxon>
        <taxon>Metazoa</taxon>
        <taxon>Ecdysozoa</taxon>
        <taxon>Arthropoda</taxon>
        <taxon>Chelicerata</taxon>
        <taxon>Arachnida</taxon>
        <taxon>Acari</taxon>
        <taxon>Parasitiformes</taxon>
        <taxon>Ixodida</taxon>
        <taxon>Ixodoidea</taxon>
        <taxon>Ixodidae</taxon>
        <taxon>Rhipicephalinae</taxon>
        <taxon>Rhipicephalus</taxon>
        <taxon>Boophilus</taxon>
    </lineage>
</organism>
<feature type="compositionally biased region" description="Low complexity" evidence="1">
    <location>
        <begin position="199"/>
        <end position="227"/>
    </location>
</feature>